<reference evidence="2" key="1">
    <citation type="journal article" date="2021" name="PeerJ">
        <title>Extensive microbial diversity within the chicken gut microbiome revealed by metagenomics and culture.</title>
        <authorList>
            <person name="Gilroy R."/>
            <person name="Ravi A."/>
            <person name="Getino M."/>
            <person name="Pursley I."/>
            <person name="Horton D.L."/>
            <person name="Alikhan N.F."/>
            <person name="Baker D."/>
            <person name="Gharbi K."/>
            <person name="Hall N."/>
            <person name="Watson M."/>
            <person name="Adriaenssens E.M."/>
            <person name="Foster-Nyarko E."/>
            <person name="Jarju S."/>
            <person name="Secka A."/>
            <person name="Antonio M."/>
            <person name="Oren A."/>
            <person name="Chaudhuri R.R."/>
            <person name="La Ragione R."/>
            <person name="Hildebrand F."/>
            <person name="Pallen M.J."/>
        </authorList>
    </citation>
    <scope>NUCLEOTIDE SEQUENCE</scope>
    <source>
        <strain evidence="2">CHK156-179</strain>
    </source>
</reference>
<comment type="caution">
    <text evidence="2">The sequence shown here is derived from an EMBL/GenBank/DDBJ whole genome shotgun (WGS) entry which is preliminary data.</text>
</comment>
<keyword evidence="1" id="KW-0472">Membrane</keyword>
<dbReference type="EMBL" id="DXAJ01000023">
    <property type="protein sequence ID" value="HJA01989.1"/>
    <property type="molecule type" value="Genomic_DNA"/>
</dbReference>
<protein>
    <submittedName>
        <fullName evidence="2">NusG domain II-containing protein</fullName>
    </submittedName>
</protein>
<proteinExistence type="predicted"/>
<accession>A0A9D2H136</accession>
<evidence type="ECO:0000313" key="2">
    <source>
        <dbReference type="EMBL" id="HJA01989.1"/>
    </source>
</evidence>
<evidence type="ECO:0000256" key="1">
    <source>
        <dbReference type="SAM" id="Phobius"/>
    </source>
</evidence>
<dbReference type="AlphaFoldDB" id="A0A9D2H136"/>
<dbReference type="Proteomes" id="UP000824221">
    <property type="component" value="Unassembled WGS sequence"/>
</dbReference>
<sequence length="157" mass="17898">MSREKLQQTKRAAWFKGWDILIYALILLLLFALFLFFVIFPERERLTSVEIFVKNERVFFCKFEEGSYSIEDTSRVRVEESGDLLLVTVTTEEGFNIIEIDTKARRAEMTDADCSWSRDCVHMPAIENTASAPVSCIPHGVVVMPVGGDREPDGTLQ</sequence>
<dbReference type="Pfam" id="PF07009">
    <property type="entry name" value="NusG_II"/>
    <property type="match status" value="1"/>
</dbReference>
<keyword evidence="1" id="KW-0812">Transmembrane</keyword>
<name>A0A9D2H136_9FIRM</name>
<dbReference type="Gene3D" id="2.60.320.10">
    <property type="entry name" value="N-utilization substance G protein NusG, insert domain"/>
    <property type="match status" value="1"/>
</dbReference>
<dbReference type="InterPro" id="IPR038690">
    <property type="entry name" value="NusG_2_sf"/>
</dbReference>
<evidence type="ECO:0000313" key="3">
    <source>
        <dbReference type="Proteomes" id="UP000824221"/>
    </source>
</evidence>
<feature type="transmembrane region" description="Helical" evidence="1">
    <location>
        <begin position="20"/>
        <end position="40"/>
    </location>
</feature>
<reference evidence="2" key="2">
    <citation type="submission" date="2021-04" db="EMBL/GenBank/DDBJ databases">
        <authorList>
            <person name="Gilroy R."/>
        </authorList>
    </citation>
    <scope>NUCLEOTIDE SEQUENCE</scope>
    <source>
        <strain evidence="2">CHK156-179</strain>
    </source>
</reference>
<organism evidence="2 3">
    <name type="scientific">Candidatus Gallimonas gallistercoris</name>
    <dbReference type="NCBI Taxonomy" id="2838602"/>
    <lineage>
        <taxon>Bacteria</taxon>
        <taxon>Bacillati</taxon>
        <taxon>Bacillota</taxon>
        <taxon>Clostridia</taxon>
        <taxon>Candidatus Gallimonas</taxon>
    </lineage>
</organism>
<keyword evidence="1" id="KW-1133">Transmembrane helix</keyword>
<gene>
    <name evidence="2" type="ORF">H9797_01220</name>
</gene>